<evidence type="ECO:0000313" key="9">
    <source>
        <dbReference type="EMBL" id="KAE9289594.1"/>
    </source>
</evidence>
<accession>A0A6A3E6T5</accession>
<dbReference type="EMBL" id="QXFX01001662">
    <property type="protein sequence ID" value="KAE9086705.1"/>
    <property type="molecule type" value="Genomic_DNA"/>
</dbReference>
<dbReference type="Proteomes" id="UP000429523">
    <property type="component" value="Unassembled WGS sequence"/>
</dbReference>
<evidence type="ECO:0000313" key="16">
    <source>
        <dbReference type="Proteomes" id="UP000460718"/>
    </source>
</evidence>
<dbReference type="Proteomes" id="UP000440367">
    <property type="component" value="Unassembled WGS sequence"/>
</dbReference>
<evidence type="ECO:0000313" key="6">
    <source>
        <dbReference type="EMBL" id="KAE9191754.1"/>
    </source>
</evidence>
<dbReference type="EMBL" id="QXGC01001722">
    <property type="protein sequence ID" value="KAE9197245.1"/>
    <property type="molecule type" value="Genomic_DNA"/>
</dbReference>
<evidence type="ECO:0000313" key="17">
    <source>
        <dbReference type="Proteomes" id="UP000476176"/>
    </source>
</evidence>
<evidence type="ECO:0000313" key="14">
    <source>
        <dbReference type="Proteomes" id="UP000440732"/>
    </source>
</evidence>
<dbReference type="EMBL" id="QXGA01001625">
    <property type="protein sequence ID" value="KAE9114280.1"/>
    <property type="molecule type" value="Genomic_DNA"/>
</dbReference>
<sequence>MSASCASSWAGRLVWLCSRLAGNTHISMFAECCQAAMLQECCRMQTNKGTPLGRLTSVLRTANSL</sequence>
<organism evidence="1 10">
    <name type="scientific">Phytophthora fragariae</name>
    <dbReference type="NCBI Taxonomy" id="53985"/>
    <lineage>
        <taxon>Eukaryota</taxon>
        <taxon>Sar</taxon>
        <taxon>Stramenopiles</taxon>
        <taxon>Oomycota</taxon>
        <taxon>Peronosporomycetes</taxon>
        <taxon>Peronosporales</taxon>
        <taxon>Peronosporaceae</taxon>
        <taxon>Phytophthora</taxon>
    </lineage>
</organism>
<evidence type="ECO:0000313" key="12">
    <source>
        <dbReference type="Proteomes" id="UP000437068"/>
    </source>
</evidence>
<dbReference type="EMBL" id="QXGD01001740">
    <property type="protein sequence ID" value="KAE9199963.1"/>
    <property type="molecule type" value="Genomic_DNA"/>
</dbReference>
<dbReference type="OrthoDB" id="10275030at2759"/>
<dbReference type="Proteomes" id="UP000437068">
    <property type="component" value="Unassembled WGS sequence"/>
</dbReference>
<dbReference type="Proteomes" id="UP000476176">
    <property type="component" value="Unassembled WGS sequence"/>
</dbReference>
<comment type="caution">
    <text evidence="1">The sequence shown here is derived from an EMBL/GenBank/DDBJ whole genome shotgun (WGS) entry which is preliminary data.</text>
</comment>
<evidence type="ECO:0000313" key="1">
    <source>
        <dbReference type="EMBL" id="KAE8928026.1"/>
    </source>
</evidence>
<dbReference type="Proteomes" id="UP000441208">
    <property type="component" value="Unassembled WGS sequence"/>
</dbReference>
<dbReference type="Proteomes" id="UP000460718">
    <property type="component" value="Unassembled WGS sequence"/>
</dbReference>
<evidence type="ECO:0000313" key="4">
    <source>
        <dbReference type="EMBL" id="KAE9086705.1"/>
    </source>
</evidence>
<protein>
    <submittedName>
        <fullName evidence="1">Uncharacterized protein</fullName>
    </submittedName>
</protein>
<evidence type="ECO:0000313" key="2">
    <source>
        <dbReference type="EMBL" id="KAE8992110.1"/>
    </source>
</evidence>
<dbReference type="EMBL" id="QXGF01001752">
    <property type="protein sequence ID" value="KAE8928026.1"/>
    <property type="molecule type" value="Genomic_DNA"/>
</dbReference>
<dbReference type="EMBL" id="QXFZ01001712">
    <property type="protein sequence ID" value="KAE9086117.1"/>
    <property type="molecule type" value="Genomic_DNA"/>
</dbReference>
<dbReference type="EMBL" id="QXGE01001676">
    <property type="protein sequence ID" value="KAE9289594.1"/>
    <property type="molecule type" value="Genomic_DNA"/>
</dbReference>
<evidence type="ECO:0000313" key="5">
    <source>
        <dbReference type="EMBL" id="KAE9114280.1"/>
    </source>
</evidence>
<proteinExistence type="predicted"/>
<gene>
    <name evidence="9" type="ORF">PF001_g19966</name>
    <name evidence="8" type="ORF">PF002_g21981</name>
    <name evidence="7" type="ORF">PF004_g19885</name>
    <name evidence="6" type="ORF">PF005_g18718</name>
    <name evidence="5" type="ORF">PF006_g19549</name>
    <name evidence="3" type="ORF">PF007_g20895</name>
    <name evidence="1" type="ORF">PF009_g21818</name>
    <name evidence="4" type="ORF">PF010_g19987</name>
    <name evidence="2" type="ORF">PF011_g17669</name>
</gene>
<evidence type="ECO:0000313" key="8">
    <source>
        <dbReference type="EMBL" id="KAE9199963.1"/>
    </source>
</evidence>
<dbReference type="Proteomes" id="UP000440732">
    <property type="component" value="Unassembled WGS sequence"/>
</dbReference>
<reference evidence="10 11" key="1">
    <citation type="submission" date="2018-08" db="EMBL/GenBank/DDBJ databases">
        <title>Genomic investigation of the strawberry pathogen Phytophthora fragariae indicates pathogenicity is determined by transcriptional variation in three key races.</title>
        <authorList>
            <person name="Adams T.M."/>
            <person name="Armitage A.D."/>
            <person name="Sobczyk M.K."/>
            <person name="Bates H.J."/>
            <person name="Dunwell J.M."/>
            <person name="Nellist C.F."/>
            <person name="Harrison R.J."/>
        </authorList>
    </citation>
    <scope>NUCLEOTIDE SEQUENCE [LARGE SCALE GENOMIC DNA]</scope>
    <source>
        <strain evidence="9 12">A4</strain>
        <strain evidence="8 13">BC-1</strain>
        <strain evidence="7 17">BC-23</strain>
        <strain evidence="6 11">NOV-27</strain>
        <strain evidence="5 14">NOV-5</strain>
        <strain evidence="3 15">NOV-71</strain>
        <strain evidence="1 10">NOV-9</strain>
        <strain evidence="4 18">ONT-3</strain>
        <strain evidence="2 16">SCRP245</strain>
    </source>
</reference>
<keyword evidence="11" id="KW-1185">Reference proteome</keyword>
<evidence type="ECO:0000313" key="3">
    <source>
        <dbReference type="EMBL" id="KAE9086117.1"/>
    </source>
</evidence>
<evidence type="ECO:0000313" key="13">
    <source>
        <dbReference type="Proteomes" id="UP000440367"/>
    </source>
</evidence>
<evidence type="ECO:0000313" key="7">
    <source>
        <dbReference type="EMBL" id="KAE9197245.1"/>
    </source>
</evidence>
<evidence type="ECO:0000313" key="11">
    <source>
        <dbReference type="Proteomes" id="UP000433483"/>
    </source>
</evidence>
<dbReference type="Proteomes" id="UP000433483">
    <property type="component" value="Unassembled WGS sequence"/>
</dbReference>
<evidence type="ECO:0000313" key="18">
    <source>
        <dbReference type="Proteomes" id="UP000488956"/>
    </source>
</evidence>
<evidence type="ECO:0000313" key="15">
    <source>
        <dbReference type="Proteomes" id="UP000441208"/>
    </source>
</evidence>
<dbReference type="Proteomes" id="UP000488956">
    <property type="component" value="Unassembled WGS sequence"/>
</dbReference>
<dbReference type="AlphaFoldDB" id="A0A6A3E6T5"/>
<name>A0A6A3E6T5_9STRA</name>
<dbReference type="EMBL" id="QXGB01001382">
    <property type="protein sequence ID" value="KAE9191754.1"/>
    <property type="molecule type" value="Genomic_DNA"/>
</dbReference>
<dbReference type="EMBL" id="QXFW01001355">
    <property type="protein sequence ID" value="KAE8992110.1"/>
    <property type="molecule type" value="Genomic_DNA"/>
</dbReference>
<evidence type="ECO:0000313" key="10">
    <source>
        <dbReference type="Proteomes" id="UP000429523"/>
    </source>
</evidence>